<reference evidence="5 6" key="1">
    <citation type="submission" date="2020-02" db="EMBL/GenBank/DDBJ databases">
        <title>Tigecycline-resistant Acinetobacter species from pigs and migratory birds.</title>
        <authorList>
            <person name="Chen C."/>
            <person name="Sun J."/>
            <person name="Liao X.-P."/>
            <person name="Liu Y.-H."/>
        </authorList>
    </citation>
    <scope>NUCLEOTIDE SEQUENCE [LARGE SCALE GENOMIC DNA]</scope>
    <source>
        <strain evidence="5 6">YH12207_T</strain>
    </source>
</reference>
<dbReference type="AlphaFoldDB" id="A0A7S6VXM3"/>
<dbReference type="PANTHER" id="PTHR43280">
    <property type="entry name" value="ARAC-FAMILY TRANSCRIPTIONAL REGULATOR"/>
    <property type="match status" value="1"/>
</dbReference>
<dbReference type="SMART" id="SM00342">
    <property type="entry name" value="HTH_ARAC"/>
    <property type="match status" value="1"/>
</dbReference>
<proteinExistence type="predicted"/>
<dbReference type="InterPro" id="IPR035418">
    <property type="entry name" value="AraC-bd_2"/>
</dbReference>
<dbReference type="Pfam" id="PF14525">
    <property type="entry name" value="AraC_binding_2"/>
    <property type="match status" value="1"/>
</dbReference>
<dbReference type="RefSeq" id="WP_180046184.1">
    <property type="nucleotide sequence ID" value="NZ_CP048659.1"/>
</dbReference>
<name>A0A7S6VXM3_9GAMM</name>
<evidence type="ECO:0000259" key="4">
    <source>
        <dbReference type="PROSITE" id="PS01124"/>
    </source>
</evidence>
<evidence type="ECO:0000256" key="2">
    <source>
        <dbReference type="ARBA" id="ARBA00023125"/>
    </source>
</evidence>
<dbReference type="InterPro" id="IPR018060">
    <property type="entry name" value="HTH_AraC"/>
</dbReference>
<dbReference type="Pfam" id="PF12833">
    <property type="entry name" value="HTH_18"/>
    <property type="match status" value="1"/>
</dbReference>
<dbReference type="Proteomes" id="UP000593966">
    <property type="component" value="Chromosome"/>
</dbReference>
<organism evidence="5 6">
    <name type="scientific">Acinetobacter piscicola</name>
    <dbReference type="NCBI Taxonomy" id="2006115"/>
    <lineage>
        <taxon>Bacteria</taxon>
        <taxon>Pseudomonadati</taxon>
        <taxon>Pseudomonadota</taxon>
        <taxon>Gammaproteobacteria</taxon>
        <taxon>Moraxellales</taxon>
        <taxon>Moraxellaceae</taxon>
        <taxon>Acinetobacter</taxon>
    </lineage>
</organism>
<keyword evidence="1" id="KW-0805">Transcription regulation</keyword>
<dbReference type="Gene3D" id="1.10.10.60">
    <property type="entry name" value="Homeodomain-like"/>
    <property type="match status" value="1"/>
</dbReference>
<evidence type="ECO:0000256" key="1">
    <source>
        <dbReference type="ARBA" id="ARBA00023015"/>
    </source>
</evidence>
<dbReference type="GO" id="GO:0003700">
    <property type="term" value="F:DNA-binding transcription factor activity"/>
    <property type="evidence" value="ECO:0007669"/>
    <property type="project" value="InterPro"/>
</dbReference>
<dbReference type="EMBL" id="CP048659">
    <property type="protein sequence ID" value="QOW46695.1"/>
    <property type="molecule type" value="Genomic_DNA"/>
</dbReference>
<evidence type="ECO:0000256" key="3">
    <source>
        <dbReference type="ARBA" id="ARBA00023163"/>
    </source>
</evidence>
<sequence length="310" mass="36470">MDNKMFKTWSNLDLVPNKQFLFWREMLCDAFTDLRPETTLDKKDFKCEIQSQSLSEGLIISSLSSQKQKIHRTESEISHTKDHYLFFNLQKKGLACIQQNNMVTHIQAGDLYILDTRYPYEIEQFENNWESLSLRIPLDHALNCMIPLSKIIDNINSADGFILYENILTLEKIIGKDLSEKTNTIITKTTIDLILSNFENTHIKENHLLNNILKFIEINAKNHNLRCNDIAKAFNTSERNIYKLFEREELSLSKTISDIRLKIFFEYMKGDHGNITDFAYKSGFNDLSNFYKVFKKKFNETPKNYFKNQL</sequence>
<evidence type="ECO:0000313" key="5">
    <source>
        <dbReference type="EMBL" id="QOW46695.1"/>
    </source>
</evidence>
<dbReference type="GO" id="GO:0043565">
    <property type="term" value="F:sequence-specific DNA binding"/>
    <property type="evidence" value="ECO:0007669"/>
    <property type="project" value="InterPro"/>
</dbReference>
<dbReference type="InterPro" id="IPR009057">
    <property type="entry name" value="Homeodomain-like_sf"/>
</dbReference>
<feature type="domain" description="HTH araC/xylS-type" evidence="4">
    <location>
        <begin position="210"/>
        <end position="308"/>
    </location>
</feature>
<dbReference type="PROSITE" id="PS01124">
    <property type="entry name" value="HTH_ARAC_FAMILY_2"/>
    <property type="match status" value="1"/>
</dbReference>
<accession>A0A7S6VXM3</accession>
<dbReference type="PANTHER" id="PTHR43280:SF2">
    <property type="entry name" value="HTH-TYPE TRANSCRIPTIONAL REGULATOR EXSA"/>
    <property type="match status" value="1"/>
</dbReference>
<dbReference type="SUPFAM" id="SSF46689">
    <property type="entry name" value="Homeodomain-like"/>
    <property type="match status" value="1"/>
</dbReference>
<keyword evidence="2" id="KW-0238">DNA-binding</keyword>
<evidence type="ECO:0000313" key="6">
    <source>
        <dbReference type="Proteomes" id="UP000593966"/>
    </source>
</evidence>
<keyword evidence="3" id="KW-0804">Transcription</keyword>
<gene>
    <name evidence="5" type="ORF">G0028_12745</name>
</gene>
<protein>
    <submittedName>
        <fullName evidence="5">Helix-turn-helix domain-containing protein</fullName>
    </submittedName>
</protein>
<keyword evidence="6" id="KW-1185">Reference proteome</keyword>